<name>A0A1Y6G9B3_9HYPH</name>
<sequence>MQVTTTTPLFAATLRPEHSLRMAGGWIALTLAGIVGTPFLLAIPAFLLPGLLAFGIAAGSLVVLGLRQARRKRTSQQVTLWPDQLEVATQLPGAEKQLQRFNPKQIRLRLERDQFERTTGVFLRLGTDETELGSFLSATDKGSFARAFGAALRQARRTG</sequence>
<organism evidence="2 3">
    <name type="scientific">Devosia lucknowensis</name>
    <dbReference type="NCBI Taxonomy" id="1096929"/>
    <lineage>
        <taxon>Bacteria</taxon>
        <taxon>Pseudomonadati</taxon>
        <taxon>Pseudomonadota</taxon>
        <taxon>Alphaproteobacteria</taxon>
        <taxon>Hyphomicrobiales</taxon>
        <taxon>Devosiaceae</taxon>
        <taxon>Devosia</taxon>
    </lineage>
</organism>
<evidence type="ECO:0000256" key="1">
    <source>
        <dbReference type="SAM" id="Phobius"/>
    </source>
</evidence>
<keyword evidence="3" id="KW-1185">Reference proteome</keyword>
<keyword evidence="1" id="KW-0812">Transmembrane</keyword>
<dbReference type="RefSeq" id="WP_086471586.1">
    <property type="nucleotide sequence ID" value="NZ_FXWK01000002.1"/>
</dbReference>
<dbReference type="Pfam" id="PF10003">
    <property type="entry name" value="DUF2244"/>
    <property type="match status" value="1"/>
</dbReference>
<dbReference type="InterPro" id="IPR019253">
    <property type="entry name" value="DUF2244_TM"/>
</dbReference>
<feature type="transmembrane region" description="Helical" evidence="1">
    <location>
        <begin position="47"/>
        <end position="66"/>
    </location>
</feature>
<evidence type="ECO:0000313" key="3">
    <source>
        <dbReference type="Proteomes" id="UP000194474"/>
    </source>
</evidence>
<proteinExistence type="predicted"/>
<reference evidence="3" key="1">
    <citation type="submission" date="2017-04" db="EMBL/GenBank/DDBJ databases">
        <authorList>
            <person name="Varghese N."/>
            <person name="Submissions S."/>
        </authorList>
    </citation>
    <scope>NUCLEOTIDE SEQUENCE [LARGE SCALE GENOMIC DNA]</scope>
</reference>
<dbReference type="EMBL" id="FXWK01000002">
    <property type="protein sequence ID" value="SMQ85963.1"/>
    <property type="molecule type" value="Genomic_DNA"/>
</dbReference>
<keyword evidence="1" id="KW-0472">Membrane</keyword>
<dbReference type="OrthoDB" id="9808190at2"/>
<dbReference type="Proteomes" id="UP000194474">
    <property type="component" value="Unassembled WGS sequence"/>
</dbReference>
<protein>
    <submittedName>
        <fullName evidence="2">Uncharacterized membrane protein</fullName>
    </submittedName>
</protein>
<accession>A0A1Y6G9B3</accession>
<keyword evidence="1" id="KW-1133">Transmembrane helix</keyword>
<feature type="transmembrane region" description="Helical" evidence="1">
    <location>
        <begin position="23"/>
        <end position="41"/>
    </location>
</feature>
<gene>
    <name evidence="2" type="ORF">SAMN06295905_3259</name>
</gene>
<dbReference type="AlphaFoldDB" id="A0A1Y6G9B3"/>
<evidence type="ECO:0000313" key="2">
    <source>
        <dbReference type="EMBL" id="SMQ85963.1"/>
    </source>
</evidence>